<evidence type="ECO:0000256" key="1">
    <source>
        <dbReference type="SAM" id="MobiDB-lite"/>
    </source>
</evidence>
<keyword evidence="2" id="KW-0812">Transmembrane</keyword>
<keyword evidence="4" id="KW-1185">Reference proteome</keyword>
<feature type="transmembrane region" description="Helical" evidence="2">
    <location>
        <begin position="27"/>
        <end position="46"/>
    </location>
</feature>
<organism evidence="3 4">
    <name type="scientific">Tautonia plasticadhaerens</name>
    <dbReference type="NCBI Taxonomy" id="2527974"/>
    <lineage>
        <taxon>Bacteria</taxon>
        <taxon>Pseudomonadati</taxon>
        <taxon>Planctomycetota</taxon>
        <taxon>Planctomycetia</taxon>
        <taxon>Isosphaerales</taxon>
        <taxon>Isosphaeraceae</taxon>
        <taxon>Tautonia</taxon>
    </lineage>
</organism>
<keyword evidence="2" id="KW-0472">Membrane</keyword>
<dbReference type="Proteomes" id="UP000317835">
    <property type="component" value="Chromosome"/>
</dbReference>
<keyword evidence="2" id="KW-1133">Transmembrane helix</keyword>
<dbReference type="KEGG" id="tpla:ElP_51780"/>
<protein>
    <recommendedName>
        <fullName evidence="5">Colicin V production protein</fullName>
    </recommendedName>
</protein>
<feature type="region of interest" description="Disordered" evidence="1">
    <location>
        <begin position="202"/>
        <end position="252"/>
    </location>
</feature>
<evidence type="ECO:0000313" key="4">
    <source>
        <dbReference type="Proteomes" id="UP000317835"/>
    </source>
</evidence>
<dbReference type="AlphaFoldDB" id="A0A518H8R8"/>
<dbReference type="EMBL" id="CP036426">
    <property type="protein sequence ID" value="QDV37243.1"/>
    <property type="molecule type" value="Genomic_DNA"/>
</dbReference>
<dbReference type="RefSeq" id="WP_145274751.1">
    <property type="nucleotide sequence ID" value="NZ_CP036426.1"/>
</dbReference>
<evidence type="ECO:0008006" key="5">
    <source>
        <dbReference type="Google" id="ProtNLM"/>
    </source>
</evidence>
<name>A0A518H8R8_9BACT</name>
<feature type="compositionally biased region" description="Low complexity" evidence="1">
    <location>
        <begin position="207"/>
        <end position="221"/>
    </location>
</feature>
<evidence type="ECO:0000313" key="3">
    <source>
        <dbReference type="EMBL" id="QDV37243.1"/>
    </source>
</evidence>
<gene>
    <name evidence="3" type="ORF">ElP_51780</name>
</gene>
<feature type="transmembrane region" description="Helical" evidence="2">
    <location>
        <begin position="105"/>
        <end position="123"/>
    </location>
</feature>
<proteinExistence type="predicted"/>
<evidence type="ECO:0000256" key="2">
    <source>
        <dbReference type="SAM" id="Phobius"/>
    </source>
</evidence>
<accession>A0A518H8R8</accession>
<feature type="transmembrane region" description="Helical" evidence="2">
    <location>
        <begin position="67"/>
        <end position="85"/>
    </location>
</feature>
<dbReference type="OrthoDB" id="272639at2"/>
<feature type="transmembrane region" description="Helical" evidence="2">
    <location>
        <begin position="5"/>
        <end position="21"/>
    </location>
</feature>
<sequence length="252" mass="27099">MEIVVNLGLAVVILGLTYMIMSEGLWGAALIFFNTLFASVIAFNFYEPLAKLIADNAGSWSYGYADLACLLVLFLVTLVILKITTESIAPTMVRFPMPVFHAGRVFFGLAAALVATSFMVICFHTAPVHKKLFNVVGYDTRPPFGMALDHRFLAFFQHTSGYPFSTYDEAAFDPFNEFPNRRVFDPEGRWLIDHEDARPFGEGWRESASSSAGAGSATGGSDLYNRTGTGPGGIPGGTTGAAAGLAPPGGNF</sequence>
<reference evidence="3 4" key="1">
    <citation type="submission" date="2019-02" db="EMBL/GenBank/DDBJ databases">
        <title>Deep-cultivation of Planctomycetes and their phenomic and genomic characterization uncovers novel biology.</title>
        <authorList>
            <person name="Wiegand S."/>
            <person name="Jogler M."/>
            <person name="Boedeker C."/>
            <person name="Pinto D."/>
            <person name="Vollmers J."/>
            <person name="Rivas-Marin E."/>
            <person name="Kohn T."/>
            <person name="Peeters S.H."/>
            <person name="Heuer A."/>
            <person name="Rast P."/>
            <person name="Oberbeckmann S."/>
            <person name="Bunk B."/>
            <person name="Jeske O."/>
            <person name="Meyerdierks A."/>
            <person name="Storesund J.E."/>
            <person name="Kallscheuer N."/>
            <person name="Luecker S."/>
            <person name="Lage O.M."/>
            <person name="Pohl T."/>
            <person name="Merkel B.J."/>
            <person name="Hornburger P."/>
            <person name="Mueller R.-W."/>
            <person name="Bruemmer F."/>
            <person name="Labrenz M."/>
            <person name="Spormann A.M."/>
            <person name="Op den Camp H."/>
            <person name="Overmann J."/>
            <person name="Amann R."/>
            <person name="Jetten M.S.M."/>
            <person name="Mascher T."/>
            <person name="Medema M.H."/>
            <person name="Devos D.P."/>
            <person name="Kaster A.-K."/>
            <person name="Ovreas L."/>
            <person name="Rohde M."/>
            <person name="Galperin M.Y."/>
            <person name="Jogler C."/>
        </authorList>
    </citation>
    <scope>NUCLEOTIDE SEQUENCE [LARGE SCALE GENOMIC DNA]</scope>
    <source>
        <strain evidence="3 4">ElP</strain>
    </source>
</reference>
<feature type="compositionally biased region" description="Low complexity" evidence="1">
    <location>
        <begin position="240"/>
        <end position="252"/>
    </location>
</feature>
<feature type="compositionally biased region" description="Gly residues" evidence="1">
    <location>
        <begin position="229"/>
        <end position="239"/>
    </location>
</feature>